<dbReference type="InterPro" id="IPR009258">
    <property type="entry name" value="Phage_T4_Gp30.8"/>
</dbReference>
<accession>D7RML2</accession>
<dbReference type="KEGG" id="vg:9384502"/>
<dbReference type="Pfam" id="PF06019">
    <property type="entry name" value="Phage_30_8"/>
    <property type="match status" value="1"/>
</dbReference>
<protein>
    <submittedName>
        <fullName evidence="1">Uncharacterized protein 30.8</fullName>
    </submittedName>
</protein>
<evidence type="ECO:0000313" key="1">
    <source>
        <dbReference type="EMBL" id="ADI55528.1"/>
    </source>
</evidence>
<dbReference type="RefSeq" id="YP_003734349.1">
    <property type="nucleotide sequence ID" value="NC_014260.1"/>
</dbReference>
<organism evidence="1 2">
    <name type="scientific">Escherichia phage IME08</name>
    <dbReference type="NCBI Taxonomy" id="698728"/>
    <lineage>
        <taxon>Viruses</taxon>
        <taxon>Duplodnaviria</taxon>
        <taxon>Heunggongvirae</taxon>
        <taxon>Uroviricota</taxon>
        <taxon>Caudoviricetes</taxon>
        <taxon>Pantevenvirales</taxon>
        <taxon>Straboviridae</taxon>
        <taxon>Tevenvirinae</taxon>
        <taxon>Dhakavirus</taxon>
        <taxon>Dhakavirus ime08</taxon>
    </lineage>
</organism>
<dbReference type="GeneID" id="9384502"/>
<reference evidence="1 2" key="1">
    <citation type="journal article" date="2011" name="Arch. Virol.">
        <title>The complete genome sequence of a novel T4-like bacteriophage, IME08.</title>
        <authorList>
            <person name="Jiang H."/>
            <person name="Jiang X."/>
            <person name="Wang S."/>
            <person name="Li C."/>
            <person name="Chen B."/>
            <person name="An X."/>
            <person name="Mi Z."/>
            <person name="Chen J."/>
            <person name="Tong Y."/>
        </authorList>
    </citation>
    <scope>NUCLEOTIDE SEQUENCE [LARGE SCALE GENOMIC DNA]</scope>
</reference>
<proteinExistence type="predicted"/>
<dbReference type="OrthoDB" id="19390at10239"/>
<keyword evidence="2" id="KW-1185">Reference proteome</keyword>
<dbReference type="EMBL" id="HM071924">
    <property type="protein sequence ID" value="ADI55528.1"/>
    <property type="molecule type" value="Genomic_DNA"/>
</dbReference>
<dbReference type="Proteomes" id="UP000201129">
    <property type="component" value="Segment"/>
</dbReference>
<reference evidence="1 2" key="2">
    <citation type="journal article" date="2011" name="Virol. J.">
        <title>Sequence characteristics of T4-like bacteriophage IME08 benome termini revealed by high throughput sequencing.</title>
        <authorList>
            <person name="Jiang X."/>
            <person name="Jiang H."/>
            <person name="Li C."/>
            <person name="Wang S."/>
            <person name="Mi Z."/>
            <person name="An X."/>
            <person name="Chen J."/>
            <person name="Tong Y."/>
        </authorList>
    </citation>
    <scope>NUCLEOTIDE SEQUENCE [LARGE SCALE GENOMIC DNA]</scope>
</reference>
<sequence>MENKMKINLNSYIKCKDHDGYKAIETKEMQWRLYKEQFEFVGCMTPEGPSDDFSWKIMVTNFFTGDTYELKTIITGKIRCKTYEDEETGYSEDVTWYQNGRTTADDLIEKMKAKGELNLDNWIKVA</sequence>
<evidence type="ECO:0000313" key="2">
    <source>
        <dbReference type="Proteomes" id="UP000201129"/>
    </source>
</evidence>
<name>D7RML2_9CAUD</name>
<gene>
    <name evidence="1" type="primary">30.8</name>
</gene>